<comment type="caution">
    <text evidence="1">The sequence shown here is derived from an EMBL/GenBank/DDBJ whole genome shotgun (WGS) entry which is preliminary data.</text>
</comment>
<keyword evidence="2" id="KW-1185">Reference proteome</keyword>
<evidence type="ECO:0000313" key="1">
    <source>
        <dbReference type="EMBL" id="KAI9454944.1"/>
    </source>
</evidence>
<dbReference type="EMBL" id="JAGFNK010000262">
    <property type="protein sequence ID" value="KAI9454944.1"/>
    <property type="molecule type" value="Genomic_DNA"/>
</dbReference>
<dbReference type="Proteomes" id="UP001207468">
    <property type="component" value="Unassembled WGS sequence"/>
</dbReference>
<organism evidence="1 2">
    <name type="scientific">Russula earlei</name>
    <dbReference type="NCBI Taxonomy" id="71964"/>
    <lineage>
        <taxon>Eukaryota</taxon>
        <taxon>Fungi</taxon>
        <taxon>Dikarya</taxon>
        <taxon>Basidiomycota</taxon>
        <taxon>Agaricomycotina</taxon>
        <taxon>Agaricomycetes</taxon>
        <taxon>Russulales</taxon>
        <taxon>Russulaceae</taxon>
        <taxon>Russula</taxon>
    </lineage>
</organism>
<sequence length="288" mass="32563">MSNGSATAFLSWAILASLFLAFLFYHLWSYDRLQCTKWNAGRQPGAFRRLMIYSYLGSTPLLIAFGVGITVLKFKEAFPKPPDLWSSDHQHSLLALFFVFSIAWALEQCDPEKRNWFTSWEYRLWAILCLATILGMPLTTLVARHDIVDAWIFLVGALSSTTTNVLFIYVLVRFPLFLRHVKAEGADPVVVIRLATFYELNLVRIVFRFAAAIPLLVLAVDGVSGSHNINRSIFWSDALLMVSAIGQFISSLITIMIFFPRSLTREHGYLPHAASTTTVIPNLYDGKF</sequence>
<evidence type="ECO:0000313" key="2">
    <source>
        <dbReference type="Proteomes" id="UP001207468"/>
    </source>
</evidence>
<protein>
    <submittedName>
        <fullName evidence="1">Uncharacterized protein</fullName>
    </submittedName>
</protein>
<proteinExistence type="predicted"/>
<reference evidence="1" key="1">
    <citation type="submission" date="2021-03" db="EMBL/GenBank/DDBJ databases">
        <title>Evolutionary priming and transition to the ectomycorrhizal habit in an iconic lineage of mushroom-forming fungi: is preadaptation a requirement?</title>
        <authorList>
            <consortium name="DOE Joint Genome Institute"/>
            <person name="Looney B.P."/>
            <person name="Miyauchi S."/>
            <person name="Morin E."/>
            <person name="Drula E."/>
            <person name="Courty P.E."/>
            <person name="Chicoki N."/>
            <person name="Fauchery L."/>
            <person name="Kohler A."/>
            <person name="Kuo A."/>
            <person name="LaButti K."/>
            <person name="Pangilinan J."/>
            <person name="Lipzen A."/>
            <person name="Riley R."/>
            <person name="Andreopoulos W."/>
            <person name="He G."/>
            <person name="Johnson J."/>
            <person name="Barry K.W."/>
            <person name="Grigoriev I.V."/>
            <person name="Nagy L."/>
            <person name="Hibbett D."/>
            <person name="Henrissat B."/>
            <person name="Matheny P.B."/>
            <person name="Labbe J."/>
            <person name="Martin A.F."/>
        </authorList>
    </citation>
    <scope>NUCLEOTIDE SEQUENCE</scope>
    <source>
        <strain evidence="1">BPL698</strain>
    </source>
</reference>
<name>A0ACC0U1B0_9AGAM</name>
<gene>
    <name evidence="1" type="ORF">F5148DRAFT_1277267</name>
</gene>
<accession>A0ACC0U1B0</accession>